<dbReference type="Proteomes" id="UP000255168">
    <property type="component" value="Chromosome I"/>
</dbReference>
<protein>
    <submittedName>
        <fullName evidence="1">Uncharacterized protein</fullName>
    </submittedName>
</protein>
<gene>
    <name evidence="1" type="ORF">CBM2607_20051</name>
</gene>
<evidence type="ECO:0000313" key="1">
    <source>
        <dbReference type="EMBL" id="SPD48065.1"/>
    </source>
</evidence>
<proteinExistence type="predicted"/>
<sequence>MVGRIDVRHAHSEVRGVAKLVGGQVEFEAGHEDSSRKWIKRRTNRMTERARSGGAIISDAALRIAAPPHALAQTRSG</sequence>
<name>A0A375H9Y1_9BURK</name>
<organism evidence="1 2">
    <name type="scientific">Cupriavidus neocaledonicus</name>
    <dbReference type="NCBI Taxonomy" id="1040979"/>
    <lineage>
        <taxon>Bacteria</taxon>
        <taxon>Pseudomonadati</taxon>
        <taxon>Pseudomonadota</taxon>
        <taxon>Betaproteobacteria</taxon>
        <taxon>Burkholderiales</taxon>
        <taxon>Burkholderiaceae</taxon>
        <taxon>Cupriavidus</taxon>
    </lineage>
</organism>
<evidence type="ECO:0000313" key="2">
    <source>
        <dbReference type="Proteomes" id="UP000255168"/>
    </source>
</evidence>
<dbReference type="EMBL" id="LT984806">
    <property type="protein sequence ID" value="SPD48065.1"/>
    <property type="molecule type" value="Genomic_DNA"/>
</dbReference>
<dbReference type="AlphaFoldDB" id="A0A375H9Y1"/>
<reference evidence="1 2" key="1">
    <citation type="submission" date="2018-01" db="EMBL/GenBank/DDBJ databases">
        <authorList>
            <person name="Clerissi C."/>
        </authorList>
    </citation>
    <scope>NUCLEOTIDE SEQUENCE [LARGE SCALE GENOMIC DNA]</scope>
    <source>
        <strain evidence="1">Cupriavidus taiwanensis STM 6160</strain>
    </source>
</reference>
<accession>A0A375H9Y1</accession>